<dbReference type="GO" id="GO:0012505">
    <property type="term" value="C:endomembrane system"/>
    <property type="evidence" value="ECO:0007669"/>
    <property type="project" value="UniProtKB-SubCell"/>
</dbReference>
<evidence type="ECO:0000256" key="10">
    <source>
        <dbReference type="RuleBase" id="RU000320"/>
    </source>
</evidence>
<feature type="transmembrane region" description="Helical" evidence="9">
    <location>
        <begin position="344"/>
        <end position="365"/>
    </location>
</feature>
<feature type="transmembrane region" description="Helical" evidence="9">
    <location>
        <begin position="48"/>
        <end position="67"/>
    </location>
</feature>
<protein>
    <recommendedName>
        <fullName evidence="9">Probable inorganic carbon transporter subunit DabB</fullName>
    </recommendedName>
</protein>
<feature type="transmembrane region" description="Helical" evidence="9">
    <location>
        <begin position="487"/>
        <end position="505"/>
    </location>
</feature>
<dbReference type="GO" id="GO:0003954">
    <property type="term" value="F:NADH dehydrogenase activity"/>
    <property type="evidence" value="ECO:0007669"/>
    <property type="project" value="TreeGrafter"/>
</dbReference>
<evidence type="ECO:0000256" key="3">
    <source>
        <dbReference type="ARBA" id="ARBA00022475"/>
    </source>
</evidence>
<dbReference type="GO" id="GO:0005886">
    <property type="term" value="C:plasma membrane"/>
    <property type="evidence" value="ECO:0007669"/>
    <property type="project" value="UniProtKB-SubCell"/>
</dbReference>
<dbReference type="PANTHER" id="PTHR42829:SF1">
    <property type="entry name" value="INORGANIC CARBON TRANSPORTER SUBUNIT DABB-RELATED"/>
    <property type="match status" value="1"/>
</dbReference>
<feature type="transmembrane region" description="Helical" evidence="9">
    <location>
        <begin position="79"/>
        <end position="100"/>
    </location>
</feature>
<reference evidence="13" key="1">
    <citation type="journal article" date="2012" name="Appl. Microbiol. Biotechnol.">
        <title>The complete genome sequence of Pantoea ananatis AJ13355, an organism with great biotechnological potential.</title>
        <authorList>
            <person name="Hara Y."/>
            <person name="Kadotani N."/>
            <person name="Izui H."/>
            <person name="Katashkina J.I."/>
            <person name="Kuvaeva T.M."/>
            <person name="Andreeva I.G."/>
            <person name="Golubeva L.I."/>
            <person name="Malko D.B."/>
            <person name="Makeev V.J."/>
            <person name="Mashko S.V."/>
            <person name="Kozlov Y.I."/>
        </authorList>
    </citation>
    <scope>NUCLEOTIDE SEQUENCE [LARGE SCALE GENOMIC DNA]</scope>
    <source>
        <strain evidence="13">AJ13355</strain>
    </source>
</reference>
<feature type="transmembrane region" description="Helical" evidence="9">
    <location>
        <begin position="310"/>
        <end position="332"/>
    </location>
</feature>
<feature type="transmembrane region" description="Helical" evidence="9">
    <location>
        <begin position="210"/>
        <end position="235"/>
    </location>
</feature>
<evidence type="ECO:0000313" key="13">
    <source>
        <dbReference type="Proteomes" id="UP000006690"/>
    </source>
</evidence>
<comment type="function">
    <text evidence="9">Part of an energy-coupled inorganic carbon pump.</text>
</comment>
<sequence length="563" mass="61437">MKVQLIKIHLFCFRYQFIQINIFYRIVTVKEHRLSHIHKGYAMNILEVLYLVCFLAPAVLMAGLAGLTRLSGMSTTALWRVLQIVSYGAIAFAGVSLAAGTSGAQWPGLVKATTFGLVLALLVQLLGKVIASFSVRYLEGEANQRRYIGALSAVLGSVHLLLLADNWLLLIAAWAAVGLALQQLLCFYPDRPFALFAAHKKYIADRIADVMLLGASALAWWEVGSFSLSALWAHIAQQGASVPLQASAVLLVMAVILRTALLPVHGWLIQVMEAPTPVSALLHAGVVNLGGFVLIRFAPMLEQAGAARVLLLIFALTTAVLAGIVMLTRISVKVRLAWSTVAQMGFMLLECALGLYTLAALHLIGHSLYKAHAFLSASESVRQTRQQTLHRTSLPGTLSVMLAPVLTISAVFLVLRLADLAAWPWWWSGVLGMAWAPLLWLPDAQDDGASPASQLLFGLFTVIGLSMIALFLHALPLGLQDAPDERLGLIALTGMAALYLCQVLLQKQPQRLSRWRRWSYAGFYLDEAYTRLTLLLWPTTWASGNATPVKPEMPDAPVADRPR</sequence>
<dbReference type="HAMAP" id="MF_00862">
    <property type="entry name" value="DabB"/>
    <property type="match status" value="1"/>
</dbReference>
<keyword evidence="3 9" id="KW-1003">Cell membrane</keyword>
<proteinExistence type="inferred from homology"/>
<dbReference type="PATRIC" id="fig|932677.3.peg.1040"/>
<feature type="transmembrane region" description="Helical" evidence="9">
    <location>
        <begin position="454"/>
        <end position="475"/>
    </location>
</feature>
<dbReference type="GO" id="GO:0042773">
    <property type="term" value="P:ATP synthesis coupled electron transport"/>
    <property type="evidence" value="ECO:0007669"/>
    <property type="project" value="InterPro"/>
</dbReference>
<dbReference type="PANTHER" id="PTHR42829">
    <property type="entry name" value="NADH-UBIQUINONE OXIDOREDUCTASE CHAIN 5"/>
    <property type="match status" value="1"/>
</dbReference>
<comment type="similarity">
    <text evidence="9">Belongs to the inorganic carbon transporter (TC 9.A.2) DabB family.</text>
</comment>
<evidence type="ECO:0000256" key="1">
    <source>
        <dbReference type="ARBA" id="ARBA00004127"/>
    </source>
</evidence>
<feature type="transmembrane region" description="Helical" evidence="9">
    <location>
        <begin position="425"/>
        <end position="442"/>
    </location>
</feature>
<organism evidence="12 13">
    <name type="scientific">Pantoea ananatis (strain AJ13355)</name>
    <dbReference type="NCBI Taxonomy" id="932677"/>
    <lineage>
        <taxon>Bacteria</taxon>
        <taxon>Pseudomonadati</taxon>
        <taxon>Pseudomonadota</taxon>
        <taxon>Gammaproteobacteria</taxon>
        <taxon>Enterobacterales</taxon>
        <taxon>Erwiniaceae</taxon>
        <taxon>Pantoea</taxon>
    </lineage>
</organism>
<comment type="subcellular location">
    <subcellularLocation>
        <location evidence="9">Cell inner membrane</location>
        <topology evidence="9">Multi-pass membrane protein</topology>
    </subcellularLocation>
    <subcellularLocation>
        <location evidence="1">Endomembrane system</location>
        <topology evidence="1">Multi-pass membrane protein</topology>
    </subcellularLocation>
    <subcellularLocation>
        <location evidence="10">Membrane</location>
        <topology evidence="10">Multi-pass membrane protein</topology>
    </subcellularLocation>
</comment>
<dbReference type="AlphaFoldDB" id="A0A0H3KZB7"/>
<feature type="transmembrane region" description="Helical" evidence="9">
    <location>
        <begin position="247"/>
        <end position="268"/>
    </location>
</feature>
<comment type="subunit">
    <text evidence="9">Forms a complex with DabA.</text>
</comment>
<dbReference type="InterPro" id="IPR003945">
    <property type="entry name" value="NU5C-like"/>
</dbReference>
<evidence type="ECO:0000256" key="6">
    <source>
        <dbReference type="ARBA" id="ARBA00023136"/>
    </source>
</evidence>
<evidence type="ECO:0000256" key="9">
    <source>
        <dbReference type="HAMAP-Rule" id="MF_00862"/>
    </source>
</evidence>
<evidence type="ECO:0000256" key="2">
    <source>
        <dbReference type="ARBA" id="ARBA00022448"/>
    </source>
</evidence>
<comment type="subunit">
    <text evidence="8">Composed of 13 different subunits. Subunits NuoA, H, J, K, L, M, N constitute the membrane sector of the complex.</text>
</comment>
<name>A0A0H3KZB7_PANAA</name>
<evidence type="ECO:0000256" key="8">
    <source>
        <dbReference type="ARBA" id="ARBA00025811"/>
    </source>
</evidence>
<dbReference type="HOGENOM" id="CLU_007100_11_1_6"/>
<keyword evidence="5 9" id="KW-1133">Transmembrane helix</keyword>
<evidence type="ECO:0000313" key="12">
    <source>
        <dbReference type="EMBL" id="BAK10990.1"/>
    </source>
</evidence>
<dbReference type="EMBL" id="AP012032">
    <property type="protein sequence ID" value="BAK10990.1"/>
    <property type="molecule type" value="Genomic_DNA"/>
</dbReference>
<feature type="domain" description="NADH:quinone oxidoreductase/Mrp antiporter transmembrane" evidence="11">
    <location>
        <begin position="164"/>
        <end position="415"/>
    </location>
</feature>
<gene>
    <name evidence="12" type="primary">nuoL</name>
    <name evidence="9" type="synonym">dabB</name>
    <name evidence="12" type="ordered locus">PAJ_0910</name>
</gene>
<keyword evidence="2 9" id="KW-0813">Transport</keyword>
<keyword evidence="9" id="KW-0997">Cell inner membrane</keyword>
<evidence type="ECO:0000256" key="7">
    <source>
        <dbReference type="ARBA" id="ARBA00025189"/>
    </source>
</evidence>
<feature type="transmembrane region" description="Helical" evidence="9">
    <location>
        <begin position="112"/>
        <end position="135"/>
    </location>
</feature>
<dbReference type="KEGG" id="paj:PAJ_0910"/>
<evidence type="ECO:0000256" key="4">
    <source>
        <dbReference type="ARBA" id="ARBA00022692"/>
    </source>
</evidence>
<dbReference type="PRINTS" id="PR01434">
    <property type="entry name" value="NADHDHGNASE5"/>
</dbReference>
<dbReference type="eggNOG" id="COG1009">
    <property type="taxonomic scope" value="Bacteria"/>
</dbReference>
<dbReference type="NCBIfam" id="NF006029">
    <property type="entry name" value="PRK08168.1"/>
    <property type="match status" value="1"/>
</dbReference>
<feature type="transmembrane region" description="Helical" evidence="9">
    <location>
        <begin position="280"/>
        <end position="298"/>
    </location>
</feature>
<dbReference type="InterPro" id="IPR001750">
    <property type="entry name" value="ND/Mrp_TM"/>
</dbReference>
<feature type="transmembrane region" description="Helical" evidence="9">
    <location>
        <begin position="398"/>
        <end position="418"/>
    </location>
</feature>
<dbReference type="InterPro" id="IPR046396">
    <property type="entry name" value="Transporter_DabB"/>
</dbReference>
<keyword evidence="4 9" id="KW-0812">Transmembrane</keyword>
<evidence type="ECO:0000256" key="5">
    <source>
        <dbReference type="ARBA" id="ARBA00022989"/>
    </source>
</evidence>
<dbReference type="GO" id="GO:0008137">
    <property type="term" value="F:NADH dehydrogenase (ubiquinone) activity"/>
    <property type="evidence" value="ECO:0007669"/>
    <property type="project" value="InterPro"/>
</dbReference>
<evidence type="ECO:0000259" key="11">
    <source>
        <dbReference type="Pfam" id="PF00361"/>
    </source>
</evidence>
<dbReference type="GO" id="GO:0015990">
    <property type="term" value="P:electron transport coupled proton transport"/>
    <property type="evidence" value="ECO:0007669"/>
    <property type="project" value="TreeGrafter"/>
</dbReference>
<dbReference type="Proteomes" id="UP000006690">
    <property type="component" value="Chromosome"/>
</dbReference>
<accession>A0A0H3KZB7</accession>
<keyword evidence="6 9" id="KW-0472">Membrane</keyword>
<dbReference type="Pfam" id="PF00361">
    <property type="entry name" value="Proton_antipo_M"/>
    <property type="match status" value="1"/>
</dbReference>
<comment type="function">
    <text evidence="7">NDH-1 shuttles electrons from NADH, via FMN and iron-sulfur (Fe-S) centers, to quinones in the respiratory chain. Couples the redox reaction to proton translocation (for every two electrons transferred, four hydrogen ions are translocated across the cytoplasmic membrane), and thus conserves the redox energy in a proton gradient.</text>
</comment>